<protein>
    <recommendedName>
        <fullName evidence="2">Zinc-finger domain-containing protein</fullName>
    </recommendedName>
</protein>
<evidence type="ECO:0000313" key="1">
    <source>
        <dbReference type="EMBL" id="BAL55937.1"/>
    </source>
</evidence>
<accession>H5SIF1</accession>
<name>H5SIF1_9BACT</name>
<organism evidence="1">
    <name type="scientific">uncultured Bacteroidota bacterium</name>
    <dbReference type="NCBI Taxonomy" id="152509"/>
    <lineage>
        <taxon>Bacteria</taxon>
        <taxon>Pseudomonadati</taxon>
        <taxon>Bacteroidota</taxon>
        <taxon>environmental samples</taxon>
    </lineage>
</organism>
<gene>
    <name evidence="1" type="ORF">HGMM_F32H02C10</name>
</gene>
<proteinExistence type="predicted"/>
<dbReference type="AlphaFoldDB" id="H5SIF1"/>
<reference evidence="1" key="1">
    <citation type="journal article" date="2005" name="Environ. Microbiol.">
        <title>Genetic and functional properties of uncultivated thermophilic crenarchaeotes from a subsurface gold mine as revealed by analysis of genome fragments.</title>
        <authorList>
            <person name="Nunoura T."/>
            <person name="Hirayama H."/>
            <person name="Takami H."/>
            <person name="Oida H."/>
            <person name="Nishi S."/>
            <person name="Shimamura S."/>
            <person name="Suzuki Y."/>
            <person name="Inagaki F."/>
            <person name="Takai K."/>
            <person name="Nealson K.H."/>
            <person name="Horikoshi K."/>
        </authorList>
    </citation>
    <scope>NUCLEOTIDE SEQUENCE</scope>
</reference>
<dbReference type="EMBL" id="AP011733">
    <property type="protein sequence ID" value="BAL55937.1"/>
    <property type="molecule type" value="Genomic_DNA"/>
</dbReference>
<sequence length="99" mass="11706">MTSRKTNPKVGVYRPDSPYSEKECEEIIQKLELFLDGQLKGKEKEEVEQLIQQCEYCAEQYQFERKLRTLLSRSWQHISQEAQDIVANVRRRIWGDTAG</sequence>
<evidence type="ECO:0008006" key="2">
    <source>
        <dbReference type="Google" id="ProtNLM"/>
    </source>
</evidence>
<reference evidence="1" key="2">
    <citation type="journal article" date="2012" name="PLoS ONE">
        <title>A Deeply Branching Thermophilic Bacterium with an Ancient Acetyl-CoA Pathway Dominates a Subsurface Ecosystem.</title>
        <authorList>
            <person name="Takami H."/>
            <person name="Noguchi H."/>
            <person name="Takaki Y."/>
            <person name="Uchiyama I."/>
            <person name="Toyoda A."/>
            <person name="Nishi S."/>
            <person name="Chee G.-J."/>
            <person name="Arai W."/>
            <person name="Nunoura T."/>
            <person name="Itoh T."/>
            <person name="Hattori M."/>
            <person name="Takai K."/>
        </authorList>
    </citation>
    <scope>NUCLEOTIDE SEQUENCE</scope>
</reference>